<protein>
    <submittedName>
        <fullName evidence="1">Uncharacterized protein</fullName>
    </submittedName>
</protein>
<name>A0A9P7R908_9PEZI</name>
<reference evidence="1" key="1">
    <citation type="submission" date="2021-05" db="EMBL/GenBank/DDBJ databases">
        <title>Comparative genomics of three Colletotrichum scovillei strains and genetic complementation revealed genes involved fungal growth and virulence on chili pepper.</title>
        <authorList>
            <person name="Hsieh D.-K."/>
            <person name="Chuang S.-C."/>
            <person name="Chen C.-Y."/>
            <person name="Chao Y.-T."/>
            <person name="Lu M.-Y.J."/>
            <person name="Lee M.-H."/>
            <person name="Shih M.-C."/>
        </authorList>
    </citation>
    <scope>NUCLEOTIDE SEQUENCE</scope>
    <source>
        <strain evidence="1">Coll-153</strain>
    </source>
</reference>
<keyword evidence="2" id="KW-1185">Reference proteome</keyword>
<dbReference type="AlphaFoldDB" id="A0A9P7R908"/>
<evidence type="ECO:0000313" key="2">
    <source>
        <dbReference type="Proteomes" id="UP000699042"/>
    </source>
</evidence>
<dbReference type="Proteomes" id="UP000699042">
    <property type="component" value="Unassembled WGS sequence"/>
</dbReference>
<evidence type="ECO:0000313" key="1">
    <source>
        <dbReference type="EMBL" id="KAG7053130.1"/>
    </source>
</evidence>
<comment type="caution">
    <text evidence="1">The sequence shown here is derived from an EMBL/GenBank/DDBJ whole genome shotgun (WGS) entry which is preliminary data.</text>
</comment>
<accession>A0A9P7R908</accession>
<sequence>MVYFVLFISHPECLTEKTCTTTTTTTTTSDQEPRNQGGSIIRPDCLLLPSRPCYSIPYEPLPGRNFGFLTFPRLSLLSSSDFMFQPLSAPGTSHCASSRHGLAQHSHICTEYGQACQAWLSVEIMDMTGRVG</sequence>
<gene>
    <name evidence="1" type="ORF">JMJ77_000222</name>
</gene>
<organism evidence="1 2">
    <name type="scientific">Colletotrichum scovillei</name>
    <dbReference type="NCBI Taxonomy" id="1209932"/>
    <lineage>
        <taxon>Eukaryota</taxon>
        <taxon>Fungi</taxon>
        <taxon>Dikarya</taxon>
        <taxon>Ascomycota</taxon>
        <taxon>Pezizomycotina</taxon>
        <taxon>Sordariomycetes</taxon>
        <taxon>Hypocreomycetidae</taxon>
        <taxon>Glomerellales</taxon>
        <taxon>Glomerellaceae</taxon>
        <taxon>Colletotrichum</taxon>
        <taxon>Colletotrichum acutatum species complex</taxon>
    </lineage>
</organism>
<dbReference type="EMBL" id="JAESDN010000003">
    <property type="protein sequence ID" value="KAG7053130.1"/>
    <property type="molecule type" value="Genomic_DNA"/>
</dbReference>
<proteinExistence type="predicted"/>